<dbReference type="OrthoDB" id="10253113at2759"/>
<keyword evidence="5" id="KW-0411">Iron-sulfur</keyword>
<keyword evidence="2" id="KW-0004">4Fe-4S</keyword>
<evidence type="ECO:0000313" key="7">
    <source>
        <dbReference type="EMBL" id="GMF42998.1"/>
    </source>
</evidence>
<name>A0A9W6XQ64_9STRA</name>
<dbReference type="SUPFAM" id="SSF53920">
    <property type="entry name" value="Fe-only hydrogenase"/>
    <property type="match status" value="1"/>
</dbReference>
<keyword evidence="4" id="KW-0408">Iron</keyword>
<dbReference type="InterPro" id="IPR009016">
    <property type="entry name" value="Fe_hydrogenase"/>
</dbReference>
<dbReference type="AlphaFoldDB" id="A0A9W6XQ64"/>
<evidence type="ECO:0000256" key="3">
    <source>
        <dbReference type="ARBA" id="ARBA00022723"/>
    </source>
</evidence>
<evidence type="ECO:0000313" key="8">
    <source>
        <dbReference type="Proteomes" id="UP001165121"/>
    </source>
</evidence>
<keyword evidence="8" id="KW-1185">Reference proteome</keyword>
<dbReference type="SMART" id="SM00902">
    <property type="entry name" value="Fe_hyd_SSU"/>
    <property type="match status" value="1"/>
</dbReference>
<dbReference type="EMBL" id="BSXT01001505">
    <property type="protein sequence ID" value="GMF42998.1"/>
    <property type="molecule type" value="Genomic_DNA"/>
</dbReference>
<organism evidence="7 8">
    <name type="scientific">Phytophthora fragariaefolia</name>
    <dbReference type="NCBI Taxonomy" id="1490495"/>
    <lineage>
        <taxon>Eukaryota</taxon>
        <taxon>Sar</taxon>
        <taxon>Stramenopiles</taxon>
        <taxon>Oomycota</taxon>
        <taxon>Peronosporomycetes</taxon>
        <taxon>Peronosporales</taxon>
        <taxon>Peronosporaceae</taxon>
        <taxon>Phytophthora</taxon>
    </lineage>
</organism>
<dbReference type="InterPro" id="IPR050340">
    <property type="entry name" value="Cytosolic_Fe-S_CAF"/>
</dbReference>
<comment type="caution">
    <text evidence="7">The sequence shown here is derived from an EMBL/GenBank/DDBJ whole genome shotgun (WGS) entry which is preliminary data.</text>
</comment>
<evidence type="ECO:0000259" key="6">
    <source>
        <dbReference type="SMART" id="SM00902"/>
    </source>
</evidence>
<reference evidence="7" key="1">
    <citation type="submission" date="2023-04" db="EMBL/GenBank/DDBJ databases">
        <title>Phytophthora fragariaefolia NBRC 109709.</title>
        <authorList>
            <person name="Ichikawa N."/>
            <person name="Sato H."/>
            <person name="Tonouchi N."/>
        </authorList>
    </citation>
    <scope>NUCLEOTIDE SEQUENCE</scope>
    <source>
        <strain evidence="7">NBRC 109709</strain>
    </source>
</reference>
<dbReference type="Gene3D" id="3.40.950.10">
    <property type="entry name" value="Fe-only Hydrogenase (Larger Subunit), Chain L, domain 3"/>
    <property type="match status" value="1"/>
</dbReference>
<dbReference type="InterPro" id="IPR003149">
    <property type="entry name" value="Fe_hydrogenase_ssu"/>
</dbReference>
<evidence type="ECO:0000256" key="1">
    <source>
        <dbReference type="ARBA" id="ARBA00006596"/>
    </source>
</evidence>
<dbReference type="Pfam" id="PF02256">
    <property type="entry name" value="Fe_hyd_SSU"/>
    <property type="match status" value="1"/>
</dbReference>
<dbReference type="FunFam" id="3.30.70.20:FF:000042">
    <property type="entry name" value="Cytosolic Fe-S cluster assembly factor NAR1"/>
    <property type="match status" value="1"/>
</dbReference>
<dbReference type="GO" id="GO:0051539">
    <property type="term" value="F:4 iron, 4 sulfur cluster binding"/>
    <property type="evidence" value="ECO:0007669"/>
    <property type="project" value="UniProtKB-KW"/>
</dbReference>
<evidence type="ECO:0000256" key="2">
    <source>
        <dbReference type="ARBA" id="ARBA00022485"/>
    </source>
</evidence>
<dbReference type="Proteomes" id="UP001165121">
    <property type="component" value="Unassembled WGS sequence"/>
</dbReference>
<proteinExistence type="inferred from homology"/>
<comment type="similarity">
    <text evidence="1">Belongs to the NARF family.</text>
</comment>
<evidence type="ECO:0000256" key="5">
    <source>
        <dbReference type="ARBA" id="ARBA00023014"/>
    </source>
</evidence>
<dbReference type="Pfam" id="PF02906">
    <property type="entry name" value="Fe_hyd_lg_C"/>
    <property type="match status" value="1"/>
</dbReference>
<gene>
    <name evidence="7" type="ORF">Pfra01_001432800</name>
</gene>
<dbReference type="InterPro" id="IPR004108">
    <property type="entry name" value="Fe_hydrogenase_lsu_C"/>
</dbReference>
<accession>A0A9W6XQ64</accession>
<protein>
    <submittedName>
        <fullName evidence="7">Unnamed protein product</fullName>
    </submittedName>
</protein>
<sequence length="554" mass="60733">MGLQKSEGFFLPLQKASWIHRLYLVVLNSRTINLDCASVFLGDLNDYIQPSQACVNPLFTSDSAQPDASSSNGLAKITLETELSAADWAVPQPVKPSIIRTTTQEKATISLDDCLACSGCVTSAETVLISQQSCKEMLDAIASKKYKRVVVTLSPQSRASLAVHFDMPVVVVHRKLVTLFRNLGVNLVIDSTCSGDFALLESRAEFLHRYHNQQKTIWARPPSSVAVSSAKTEYLEPSTAANPLQDPLQAMPMLASSCPGWICYAEKSQPNAIPFIDTTKSPQQIAGLIIKRFVSGEHGVVPSDVYHVAVMPCFDKKLEASRKDFQEPEIATKDVDCVLATTEIIELLESLNIDFASLDLANLTPEEVMLSGVSEDGSTVLGSNVNASSGGHLEHIFRFAAKELFNVEVNGPLEYVAGRNPDFREVSLVVEGNDVLKFAVAYGFRNIQSIMTKIRRNKCPYHYVEIMACPSGCLNGGGQIKPKSTLLASELLDNVTSRFQELQVREPTANPAVKYVYEKYLGGLPFSDAARAVLHTQYHAVPKMEQSNPLGIKW</sequence>
<dbReference type="Gene3D" id="3.40.50.1780">
    <property type="match status" value="1"/>
</dbReference>
<evidence type="ECO:0000256" key="4">
    <source>
        <dbReference type="ARBA" id="ARBA00023004"/>
    </source>
</evidence>
<dbReference type="PANTHER" id="PTHR11615">
    <property type="entry name" value="NITRATE, FORMATE, IRON DEHYDROGENASE"/>
    <property type="match status" value="1"/>
</dbReference>
<dbReference type="GO" id="GO:0046872">
    <property type="term" value="F:metal ion binding"/>
    <property type="evidence" value="ECO:0007669"/>
    <property type="project" value="UniProtKB-KW"/>
</dbReference>
<keyword evidence="3" id="KW-0479">Metal-binding</keyword>
<feature type="domain" description="Iron hydrogenase small subunit" evidence="6">
    <location>
        <begin position="489"/>
        <end position="542"/>
    </location>
</feature>